<organism evidence="1 2">
    <name type="scientific">Berkelbacteria bacterium GW2011_GWA2_46_7</name>
    <dbReference type="NCBI Taxonomy" id="1618335"/>
    <lineage>
        <taxon>Bacteria</taxon>
        <taxon>Candidatus Berkelbacteria</taxon>
    </lineage>
</organism>
<reference evidence="1 2" key="1">
    <citation type="journal article" date="2015" name="Nature">
        <title>rRNA introns, odd ribosomes, and small enigmatic genomes across a large radiation of phyla.</title>
        <authorList>
            <person name="Brown C.T."/>
            <person name="Hug L.A."/>
            <person name="Thomas B.C."/>
            <person name="Sharon I."/>
            <person name="Castelle C.J."/>
            <person name="Singh A."/>
            <person name="Wilkins M.J."/>
            <person name="Williams K.H."/>
            <person name="Banfield J.F."/>
        </authorList>
    </citation>
    <scope>NUCLEOTIDE SEQUENCE [LARGE SCALE GENOMIC DNA]</scope>
</reference>
<gene>
    <name evidence="1" type="ORF">UX60_C0014G0007</name>
</gene>
<dbReference type="AlphaFoldDB" id="A0A0G1SPE9"/>
<dbReference type="Proteomes" id="UP000034487">
    <property type="component" value="Unassembled WGS sequence"/>
</dbReference>
<evidence type="ECO:0000313" key="1">
    <source>
        <dbReference type="EMBL" id="KKU43908.1"/>
    </source>
</evidence>
<proteinExistence type="predicted"/>
<evidence type="ECO:0000313" key="2">
    <source>
        <dbReference type="Proteomes" id="UP000034487"/>
    </source>
</evidence>
<accession>A0A0G1SPE9</accession>
<name>A0A0G1SPE9_9BACT</name>
<protein>
    <submittedName>
        <fullName evidence="1">Uncharacterized protein</fullName>
    </submittedName>
</protein>
<sequence>MSNTVLTTEDFILYLLKKVEPGKLDKIRLNKLEKQSSWTDTRLDP</sequence>
<comment type="caution">
    <text evidence="1">The sequence shown here is derived from an EMBL/GenBank/DDBJ whole genome shotgun (WGS) entry which is preliminary data.</text>
</comment>
<dbReference type="EMBL" id="LCMV01000014">
    <property type="protein sequence ID" value="KKU43908.1"/>
    <property type="molecule type" value="Genomic_DNA"/>
</dbReference>